<sequence length="940" mass="105540">MQTRCPLCNETVRGQIQLARHCEILHNDDGFGGKRQDYSIFMKQFASLLEFGKWLDERCEFTSSVFVRVPSAESDIGREVFRLRCSKAGTSRSTSPNDEARASVEQAKFCPCFVNARRRTDGTILAEGCFGHAGHKESPSSLPPGSEEDLHLMSTCAVEHKKATFEDNDDLFIKNEERDDVGLGSSLRSSIDSEARDSLHQSSVPSGSAVSSSSDSILGEGCSSTMEDKEGASDSSSGKIGSATSVKTAQQKIGNITWPRCPVCSEIARSQVALTLHCKKCHEEEESFGKPENLAVITKVFENNEEFEAWLAEQCERTSSSLCRLSTAGFLRMRCKLAEPIKLWPSQKQYKYCSCFVNMRVKNGLVFVRACFGHVGHKTKVPRNCMLASQIEYLKRLLRKSSVDEVYTKLQWENTPDTWLGSVGRSDLRNILAKYEITTKQGAVVHAIDGKSVGNVKALMTETRKDEESSTILFERADLFEDDPLPEESHVFKVKVTPLNGDNWRCELCYSVMVRRKLYKHMQSVHSLREEDIHEVRLQVADSLIQCHGPGKRTLPRCPLCSESVTSLVSFANHCLEFHPNDDSAGEPQDFAIYTSTFDSYYEYEKWLGDECERTSTQLSRLLNDRNGTLIRMSGRVLVQACFGHVGHKIKVPRFRLQPSQTDYLKDLLRENSVNVVFKYLKREHGPNSWQAVITRNDLFNIAKRYGIPDASTHYCYAESLISGVTVTKITFDDENSLYYLETATLLKSIVRTVVLPARAIASNVETKEEISEFDQIRKENSVALRISDELEGAVIRSSTGLKREHLKRSLLGPNEASNTEMPEYQETLRVESEEGDGSPKRPRLQISGVNSGLPRDEPAVVEDCQQRNENYPVFTGEFGIEESEVHLGEPVPAELLMFSEETADRSGIDEALQESYSAAALMHGDEDHNTEINIEEGRI</sequence>
<dbReference type="Proteomes" id="UP000271162">
    <property type="component" value="Unassembled WGS sequence"/>
</dbReference>
<dbReference type="WBParaSite" id="NBR_0002096301-mRNA-1">
    <property type="protein sequence ID" value="NBR_0002096301-mRNA-1"/>
    <property type="gene ID" value="NBR_0002096301"/>
</dbReference>
<feature type="region of interest" description="Disordered" evidence="1">
    <location>
        <begin position="192"/>
        <end position="243"/>
    </location>
</feature>
<dbReference type="PANTHER" id="PTHR33936">
    <property type="entry name" value="PROTEIN CBG17840"/>
    <property type="match status" value="1"/>
</dbReference>
<reference evidence="3 4" key="2">
    <citation type="submission" date="2018-11" db="EMBL/GenBank/DDBJ databases">
        <authorList>
            <consortium name="Pathogen Informatics"/>
        </authorList>
    </citation>
    <scope>NUCLEOTIDE SEQUENCE [LARGE SCALE GENOMIC DNA]</scope>
</reference>
<dbReference type="EMBL" id="UYSL01025736">
    <property type="protein sequence ID" value="VDL84702.1"/>
    <property type="molecule type" value="Genomic_DNA"/>
</dbReference>
<organism evidence="5">
    <name type="scientific">Nippostrongylus brasiliensis</name>
    <name type="common">Rat hookworm</name>
    <dbReference type="NCBI Taxonomy" id="27835"/>
    <lineage>
        <taxon>Eukaryota</taxon>
        <taxon>Metazoa</taxon>
        <taxon>Ecdysozoa</taxon>
        <taxon>Nematoda</taxon>
        <taxon>Chromadorea</taxon>
        <taxon>Rhabditida</taxon>
        <taxon>Rhabditina</taxon>
        <taxon>Rhabditomorpha</taxon>
        <taxon>Strongyloidea</taxon>
        <taxon>Heligmosomidae</taxon>
        <taxon>Nippostrongylus</taxon>
    </lineage>
</organism>
<feature type="region of interest" description="Disordered" evidence="1">
    <location>
        <begin position="829"/>
        <end position="857"/>
    </location>
</feature>
<evidence type="ECO:0000256" key="1">
    <source>
        <dbReference type="SAM" id="MobiDB-lite"/>
    </source>
</evidence>
<feature type="domain" description="C2H2-type" evidence="2">
    <location>
        <begin position="5"/>
        <end position="26"/>
    </location>
</feature>
<dbReference type="SMART" id="SM00355">
    <property type="entry name" value="ZnF_C2H2"/>
    <property type="match status" value="4"/>
</dbReference>
<keyword evidence="4" id="KW-1185">Reference proteome</keyword>
<evidence type="ECO:0000313" key="3">
    <source>
        <dbReference type="EMBL" id="VDL84702.1"/>
    </source>
</evidence>
<gene>
    <name evidence="3" type="ORF">NBR_LOCUS20964</name>
</gene>
<proteinExistence type="predicted"/>
<dbReference type="OMA" id="CERTSTQ"/>
<dbReference type="PROSITE" id="PS00028">
    <property type="entry name" value="ZINC_FINGER_C2H2_1"/>
    <property type="match status" value="1"/>
</dbReference>
<reference evidence="5" key="1">
    <citation type="submission" date="2017-02" db="UniProtKB">
        <authorList>
            <consortium name="WormBaseParasite"/>
        </authorList>
    </citation>
    <scope>IDENTIFICATION</scope>
</reference>
<evidence type="ECO:0000259" key="2">
    <source>
        <dbReference type="PROSITE" id="PS00028"/>
    </source>
</evidence>
<protein>
    <submittedName>
        <fullName evidence="5">C2H2-type domain-containing protein</fullName>
    </submittedName>
</protein>
<feature type="compositionally biased region" description="Polar residues" evidence="1">
    <location>
        <begin position="233"/>
        <end position="243"/>
    </location>
</feature>
<dbReference type="PANTHER" id="PTHR33936:SF24">
    <property type="entry name" value="C2H2-TYPE DOMAIN-CONTAINING PROTEIN"/>
    <property type="match status" value="1"/>
</dbReference>
<name>A0A0N4YUP1_NIPBR</name>
<evidence type="ECO:0000313" key="4">
    <source>
        <dbReference type="Proteomes" id="UP000271162"/>
    </source>
</evidence>
<dbReference type="InterPro" id="IPR052797">
    <property type="entry name" value="RegFact_GeneExpr_CellDeath"/>
</dbReference>
<dbReference type="InterPro" id="IPR013087">
    <property type="entry name" value="Znf_C2H2_type"/>
</dbReference>
<dbReference type="AlphaFoldDB" id="A0A0N4YUP1"/>
<feature type="compositionally biased region" description="Low complexity" evidence="1">
    <location>
        <begin position="202"/>
        <end position="216"/>
    </location>
</feature>
<accession>A0A0N4YUP1</accession>
<evidence type="ECO:0000313" key="5">
    <source>
        <dbReference type="WBParaSite" id="NBR_0002096301-mRNA-1"/>
    </source>
</evidence>